<reference evidence="2" key="1">
    <citation type="journal article" date="2021" name="Proc. Natl. Acad. Sci. U.S.A.">
        <title>A Catalog of Tens of Thousands of Viruses from Human Metagenomes Reveals Hidden Associations with Chronic Diseases.</title>
        <authorList>
            <person name="Tisza M.J."/>
            <person name="Buck C.B."/>
        </authorList>
    </citation>
    <scope>NUCLEOTIDE SEQUENCE</scope>
    <source>
        <strain evidence="2">CtJcm18</strain>
    </source>
</reference>
<dbReference type="Pfam" id="PF14528">
    <property type="entry name" value="LAGLIDADG_3"/>
    <property type="match status" value="1"/>
</dbReference>
<evidence type="ECO:0000313" key="2">
    <source>
        <dbReference type="EMBL" id="DAE01392.1"/>
    </source>
</evidence>
<accession>A0A8S5P439</accession>
<name>A0A8S5P439_9CAUD</name>
<evidence type="ECO:0000259" key="1">
    <source>
        <dbReference type="Pfam" id="PF14528"/>
    </source>
</evidence>
<keyword evidence="2" id="KW-0378">Hydrolase</keyword>
<keyword evidence="2" id="KW-0255">Endonuclease</keyword>
<dbReference type="GO" id="GO:0004519">
    <property type="term" value="F:endonuclease activity"/>
    <property type="evidence" value="ECO:0007669"/>
    <property type="project" value="UniProtKB-KW"/>
</dbReference>
<organism evidence="2">
    <name type="scientific">Siphoviridae sp. ctJcm18</name>
    <dbReference type="NCBI Taxonomy" id="2825433"/>
    <lineage>
        <taxon>Viruses</taxon>
        <taxon>Duplodnaviria</taxon>
        <taxon>Heunggongvirae</taxon>
        <taxon>Uroviricota</taxon>
        <taxon>Caudoviricetes</taxon>
    </lineage>
</organism>
<sequence>MGGWNFIDRTGMTFGKLKVQKYLGNKKWLCHCECGNDCIVNSDNLPINGKRRMTKSCGCLKESRLIKNLDFFDVIDTEEKAYILGFLASDGCVTYNEETKSYYIKVVVNSIDRDLLIQFKKAFGTETEVKIFKTFTHLPQGGECESEMSSLLLCSKHLTKQLIKYGVTPKKSLTLDIDYSLVPDNLKRHFWRGLFDGDGTFGLFGKKKLLEVSLTTSKNMAEHTKEEILKFFPESKIGCYLRKECSGNTYNMIFTTQKDGLNFLSYMYENSNIRLERKYQKYLEIKNNS</sequence>
<feature type="domain" description="Homing endonuclease LAGLIDADG" evidence="1">
    <location>
        <begin position="187"/>
        <end position="266"/>
    </location>
</feature>
<keyword evidence="2" id="KW-0540">Nuclease</keyword>
<dbReference type="EMBL" id="BK015323">
    <property type="protein sequence ID" value="DAE01392.1"/>
    <property type="molecule type" value="Genomic_DNA"/>
</dbReference>
<dbReference type="InterPro" id="IPR004860">
    <property type="entry name" value="LAGLIDADG_dom"/>
</dbReference>
<protein>
    <submittedName>
        <fullName evidence="2">Intron-encoded DNA endonuclease I-AniI</fullName>
    </submittedName>
</protein>
<dbReference type="InterPro" id="IPR027434">
    <property type="entry name" value="Homing_endonucl"/>
</dbReference>
<proteinExistence type="predicted"/>
<dbReference type="SUPFAM" id="SSF55608">
    <property type="entry name" value="Homing endonucleases"/>
    <property type="match status" value="2"/>
</dbReference>
<dbReference type="Gene3D" id="3.10.28.10">
    <property type="entry name" value="Homing endonucleases"/>
    <property type="match status" value="1"/>
</dbReference>